<dbReference type="Pfam" id="PF16166">
    <property type="entry name" value="TIC20"/>
    <property type="match status" value="1"/>
</dbReference>
<reference evidence="9 10" key="1">
    <citation type="journal article" date="2015" name="Genome Biol. Evol.">
        <title>Comparative Genomics of a Bacterivorous Green Alga Reveals Evolutionary Causalities and Consequences of Phago-Mixotrophic Mode of Nutrition.</title>
        <authorList>
            <person name="Burns J.A."/>
            <person name="Paasch A."/>
            <person name="Narechania A."/>
            <person name="Kim E."/>
        </authorList>
    </citation>
    <scope>NUCLEOTIDE SEQUENCE [LARGE SCALE GENOMIC DNA]</scope>
    <source>
        <strain evidence="9 10">PLY_AMNH</strain>
    </source>
</reference>
<dbReference type="PANTHER" id="PTHR33510">
    <property type="entry name" value="PROTEIN TIC 20-II, CHLOROPLASTIC"/>
    <property type="match status" value="1"/>
</dbReference>
<dbReference type="Proteomes" id="UP001190700">
    <property type="component" value="Unassembled WGS sequence"/>
</dbReference>
<accession>A0AAE0FVG9</accession>
<keyword evidence="5 7" id="KW-1133">Transmembrane helix</keyword>
<keyword evidence="6 7" id="KW-0472">Membrane</keyword>
<gene>
    <name evidence="9" type="ORF">CYMTET_24646</name>
</gene>
<comment type="caution">
    <text evidence="7">Lacks conserved residue(s) required for the propagation of feature annotation.</text>
</comment>
<evidence type="ECO:0000256" key="3">
    <source>
        <dbReference type="ARBA" id="ARBA00022692"/>
    </source>
</evidence>
<evidence type="ECO:0000313" key="10">
    <source>
        <dbReference type="Proteomes" id="UP001190700"/>
    </source>
</evidence>
<comment type="similarity">
    <text evidence="2 7">Belongs to the Tic20 family.</text>
</comment>
<feature type="transmembrane region" description="Helical" evidence="7">
    <location>
        <begin position="188"/>
        <end position="207"/>
    </location>
</feature>
<keyword evidence="7" id="KW-0934">Plastid</keyword>
<evidence type="ECO:0000256" key="6">
    <source>
        <dbReference type="ARBA" id="ARBA00023136"/>
    </source>
</evidence>
<dbReference type="EMBL" id="LGRX02012847">
    <property type="protein sequence ID" value="KAK3266752.1"/>
    <property type="molecule type" value="Genomic_DNA"/>
</dbReference>
<dbReference type="AlphaFoldDB" id="A0AAE0FVG9"/>
<evidence type="ECO:0000256" key="2">
    <source>
        <dbReference type="ARBA" id="ARBA00009596"/>
    </source>
</evidence>
<keyword evidence="4" id="KW-1001">Plastid inner membrane</keyword>
<evidence type="ECO:0000256" key="1">
    <source>
        <dbReference type="ARBA" id="ARBA00004478"/>
    </source>
</evidence>
<protein>
    <recommendedName>
        <fullName evidence="7">Protein TIC 20</fullName>
    </recommendedName>
</protein>
<dbReference type="GO" id="GO:0009706">
    <property type="term" value="C:chloroplast inner membrane"/>
    <property type="evidence" value="ECO:0007669"/>
    <property type="project" value="UniProtKB-SubCell"/>
</dbReference>
<organism evidence="9 10">
    <name type="scientific">Cymbomonas tetramitiformis</name>
    <dbReference type="NCBI Taxonomy" id="36881"/>
    <lineage>
        <taxon>Eukaryota</taxon>
        <taxon>Viridiplantae</taxon>
        <taxon>Chlorophyta</taxon>
        <taxon>Pyramimonadophyceae</taxon>
        <taxon>Pyramimonadales</taxon>
        <taxon>Pyramimonadaceae</taxon>
        <taxon>Cymbomonas</taxon>
    </lineage>
</organism>
<proteinExistence type="inferred from homology"/>
<dbReference type="PANTHER" id="PTHR33510:SF5">
    <property type="entry name" value="PROTEIN TIC 20-II, CHLOROPLASTIC"/>
    <property type="match status" value="1"/>
</dbReference>
<feature type="region of interest" description="Disordered" evidence="8">
    <location>
        <begin position="37"/>
        <end position="95"/>
    </location>
</feature>
<evidence type="ECO:0000313" key="9">
    <source>
        <dbReference type="EMBL" id="KAK3266752.1"/>
    </source>
</evidence>
<evidence type="ECO:0000256" key="5">
    <source>
        <dbReference type="ARBA" id="ARBA00022989"/>
    </source>
</evidence>
<feature type="transmembrane region" description="Helical" evidence="7">
    <location>
        <begin position="264"/>
        <end position="282"/>
    </location>
</feature>
<dbReference type="InterPro" id="IPR005691">
    <property type="entry name" value="Tic20"/>
</dbReference>
<evidence type="ECO:0000256" key="4">
    <source>
        <dbReference type="ARBA" id="ARBA00022780"/>
    </source>
</evidence>
<feature type="transmembrane region" description="Helical" evidence="7">
    <location>
        <begin position="219"/>
        <end position="244"/>
    </location>
</feature>
<feature type="region of interest" description="Disordered" evidence="8">
    <location>
        <begin position="110"/>
        <end position="139"/>
    </location>
</feature>
<comment type="caution">
    <text evidence="9">The sequence shown here is derived from an EMBL/GenBank/DDBJ whole genome shotgun (WGS) entry which is preliminary data.</text>
</comment>
<sequence length="300" mass="32851">MLSGEKVLRMRSDDERPKMKFSGCVSSVSTVTCRTLQASRSKRRCSSQSHPLSQFPTTLLPTQGKSLRLPSRPSRSQGKISCMSEDSDKKTTLSNLDQLLGVEEEKEVIAPRKERIEAPETPPPAPLPDTPAPQNNTDEEGVDFASRILASLVYALPLLDGLKYSSYLLQAYPSFGILLLPLTPLIKGYFSLGFLQIVVFFGLYFGVAQNRSLPRFVRYNASQAIVLDILLILPDVFMALFNGIDGPPTGGPMLEAKILLNNTTFLYVYLCTVYASGSSLLGKAVELPLVGGAAKNQTRE</sequence>
<keyword evidence="10" id="KW-1185">Reference proteome</keyword>
<comment type="subcellular location">
    <subcellularLocation>
        <location evidence="1">Plastid</location>
        <location evidence="1">Chloroplast inner membrane</location>
        <topology evidence="1">Multi-pass membrane protein</topology>
    </subcellularLocation>
    <subcellularLocation>
        <location evidence="7">Plastid</location>
        <location evidence="7">Chloroplast membrane</location>
        <topology evidence="7">Multi-pass membrane protein</topology>
    </subcellularLocation>
</comment>
<keyword evidence="3 7" id="KW-0812">Transmembrane</keyword>
<feature type="compositionally biased region" description="Pro residues" evidence="8">
    <location>
        <begin position="120"/>
        <end position="131"/>
    </location>
</feature>
<feature type="compositionally biased region" description="Polar residues" evidence="8">
    <location>
        <begin position="46"/>
        <end position="65"/>
    </location>
</feature>
<comment type="function">
    <text evidence="7">Involved in protein precursor import into chloroplasts.</text>
</comment>
<evidence type="ECO:0000256" key="7">
    <source>
        <dbReference type="RuleBase" id="RU367003"/>
    </source>
</evidence>
<evidence type="ECO:0000256" key="8">
    <source>
        <dbReference type="SAM" id="MobiDB-lite"/>
    </source>
</evidence>
<name>A0AAE0FVG9_9CHLO</name>
<feature type="compositionally biased region" description="Low complexity" evidence="8">
    <location>
        <begin position="66"/>
        <end position="76"/>
    </location>
</feature>
<keyword evidence="7" id="KW-0150">Chloroplast</keyword>